<dbReference type="InterPro" id="IPR041588">
    <property type="entry name" value="Integrase_H2C2"/>
</dbReference>
<protein>
    <recommendedName>
        <fullName evidence="1">Gypsy retrotransposon integrase-like protein 1</fullName>
    </recommendedName>
</protein>
<reference evidence="3" key="2">
    <citation type="submission" date="2025-09" db="UniProtKB">
        <authorList>
            <consortium name="Ensembl"/>
        </authorList>
    </citation>
    <scope>IDENTIFICATION</scope>
</reference>
<sequence length="372" mass="41480">MVDLADSVLAPMLNGEDIQCSTPVFPVSSDHDDGNKDKTMASSVDCLRLPVTREELIAAQIEDVGLAKCFSSMLPLSEKNRKGVTYFFEKGLLMRKWTPRADLENDWSSVCQIVVPAPFQTKVLSLAHDIPWSGHLGVTKTYDRILRHFFWPGMKRDVARYCRTCSTCQVVGKPNQVISPAPLCPIPVMGEPFEKVIIDCVGPLPRTKSGNQFLLTIMCTATRYPEAIPMRKITSKAIVKALIKYFSTFGFPKIVQTDQGTNFTSKLFGSVLKSLSVSHQMSSAYHPESQGALERWHQTLKAMLRKYCMDTGKDWDEGVPYVLFAIRETVQESLGFSPAELIFGHTVRGPLKVLKEQLMADSVGSSTNVLDY</sequence>
<dbReference type="InterPro" id="IPR050951">
    <property type="entry name" value="Retrovirus_Pol_polyprotein"/>
</dbReference>
<dbReference type="OMA" id="CTETNRE"/>
<dbReference type="InterPro" id="IPR036397">
    <property type="entry name" value="RNaseH_sf"/>
</dbReference>
<evidence type="ECO:0000313" key="4">
    <source>
        <dbReference type="Proteomes" id="UP000472277"/>
    </source>
</evidence>
<dbReference type="FunFam" id="3.30.420.10:FF:000032">
    <property type="entry name" value="Retrovirus-related Pol polyprotein from transposon 297-like Protein"/>
    <property type="match status" value="1"/>
</dbReference>
<dbReference type="GeneTree" id="ENSGT01050000244855"/>
<feature type="domain" description="Integrase catalytic" evidence="2">
    <location>
        <begin position="188"/>
        <end position="346"/>
    </location>
</feature>
<dbReference type="GO" id="GO:0003676">
    <property type="term" value="F:nucleic acid binding"/>
    <property type="evidence" value="ECO:0007669"/>
    <property type="project" value="InterPro"/>
</dbReference>
<dbReference type="Proteomes" id="UP000472277">
    <property type="component" value="Chromosome 29"/>
</dbReference>
<dbReference type="PROSITE" id="PS50994">
    <property type="entry name" value="INTEGRASE"/>
    <property type="match status" value="1"/>
</dbReference>
<dbReference type="Gene3D" id="3.30.420.10">
    <property type="entry name" value="Ribonuclease H-like superfamily/Ribonuclease H"/>
    <property type="match status" value="1"/>
</dbReference>
<accession>A0A674EHU9</accession>
<dbReference type="FunFam" id="1.10.340.70:FF:000001">
    <property type="entry name" value="Retrovirus-related Pol polyprotein from transposon gypsy-like Protein"/>
    <property type="match status" value="1"/>
</dbReference>
<evidence type="ECO:0000256" key="1">
    <source>
        <dbReference type="ARBA" id="ARBA00039658"/>
    </source>
</evidence>
<name>A0A674EHU9_SALTR</name>
<dbReference type="PANTHER" id="PTHR37984:SF15">
    <property type="entry name" value="INTEGRASE CATALYTIC DOMAIN-CONTAINING PROTEIN"/>
    <property type="match status" value="1"/>
</dbReference>
<keyword evidence="4" id="KW-1185">Reference proteome</keyword>
<dbReference type="Pfam" id="PF17921">
    <property type="entry name" value="Integrase_H2C2"/>
    <property type="match status" value="1"/>
</dbReference>
<reference evidence="3" key="1">
    <citation type="submission" date="2025-08" db="UniProtKB">
        <authorList>
            <consortium name="Ensembl"/>
        </authorList>
    </citation>
    <scope>IDENTIFICATION</scope>
</reference>
<dbReference type="InterPro" id="IPR012337">
    <property type="entry name" value="RNaseH-like_sf"/>
</dbReference>
<dbReference type="GO" id="GO:0015074">
    <property type="term" value="P:DNA integration"/>
    <property type="evidence" value="ECO:0007669"/>
    <property type="project" value="InterPro"/>
</dbReference>
<dbReference type="Gene3D" id="1.10.340.70">
    <property type="match status" value="1"/>
</dbReference>
<dbReference type="PANTHER" id="PTHR37984">
    <property type="entry name" value="PROTEIN CBG26694"/>
    <property type="match status" value="1"/>
</dbReference>
<proteinExistence type="predicted"/>
<evidence type="ECO:0000313" key="3">
    <source>
        <dbReference type="Ensembl" id="ENSSTUP00000107474.1"/>
    </source>
</evidence>
<dbReference type="InParanoid" id="A0A674EHU9"/>
<dbReference type="Pfam" id="PF00665">
    <property type="entry name" value="rve"/>
    <property type="match status" value="1"/>
</dbReference>
<evidence type="ECO:0000259" key="2">
    <source>
        <dbReference type="PROSITE" id="PS50994"/>
    </source>
</evidence>
<dbReference type="InterPro" id="IPR001584">
    <property type="entry name" value="Integrase_cat-core"/>
</dbReference>
<organism evidence="3 4">
    <name type="scientific">Salmo trutta</name>
    <name type="common">Brown trout</name>
    <dbReference type="NCBI Taxonomy" id="8032"/>
    <lineage>
        <taxon>Eukaryota</taxon>
        <taxon>Metazoa</taxon>
        <taxon>Chordata</taxon>
        <taxon>Craniata</taxon>
        <taxon>Vertebrata</taxon>
        <taxon>Euteleostomi</taxon>
        <taxon>Actinopterygii</taxon>
        <taxon>Neopterygii</taxon>
        <taxon>Teleostei</taxon>
        <taxon>Protacanthopterygii</taxon>
        <taxon>Salmoniformes</taxon>
        <taxon>Salmonidae</taxon>
        <taxon>Salmoninae</taxon>
        <taxon>Salmo</taxon>
    </lineage>
</organism>
<dbReference type="SUPFAM" id="SSF53098">
    <property type="entry name" value="Ribonuclease H-like"/>
    <property type="match status" value="1"/>
</dbReference>
<dbReference type="AlphaFoldDB" id="A0A674EHU9"/>
<dbReference type="Ensembl" id="ENSSTUT00000115140.1">
    <property type="protein sequence ID" value="ENSSTUP00000107474.1"/>
    <property type="gene ID" value="ENSSTUG00000047764.1"/>
</dbReference>